<proteinExistence type="predicted"/>
<evidence type="ECO:0000313" key="3">
    <source>
        <dbReference type="Proteomes" id="UP000258309"/>
    </source>
</evidence>
<name>A0A3E2HEQ6_SCYLI</name>
<gene>
    <name evidence="2" type="ORF">B7463_g4465</name>
</gene>
<feature type="region of interest" description="Disordered" evidence="1">
    <location>
        <begin position="300"/>
        <end position="343"/>
    </location>
</feature>
<reference evidence="2 3" key="1">
    <citation type="submission" date="2018-05" db="EMBL/GenBank/DDBJ databases">
        <title>Draft genome sequence of Scytalidium lignicola DSM 105466, a ubiquitous saprotrophic fungus.</title>
        <authorList>
            <person name="Buettner E."/>
            <person name="Gebauer A.M."/>
            <person name="Hofrichter M."/>
            <person name="Liers C."/>
            <person name="Kellner H."/>
        </authorList>
    </citation>
    <scope>NUCLEOTIDE SEQUENCE [LARGE SCALE GENOMIC DNA]</scope>
    <source>
        <strain evidence="2 3">DSM 105466</strain>
    </source>
</reference>
<feature type="compositionally biased region" description="Basic and acidic residues" evidence="1">
    <location>
        <begin position="320"/>
        <end position="330"/>
    </location>
</feature>
<comment type="caution">
    <text evidence="2">The sequence shown here is derived from an EMBL/GenBank/DDBJ whole genome shotgun (WGS) entry which is preliminary data.</text>
</comment>
<protein>
    <submittedName>
        <fullName evidence="2">Uncharacterized protein</fullName>
    </submittedName>
</protein>
<sequence>MNWTGGRLSRHYRRTKGTLTAQQRQHFAKVQNKFRSVSQKVSPHKWSALHDVDVCTNLDDIQRPHQHSVKRIYPDVQSLLPTESHEPDNTGHLEVTKHSYKELHASSPIKRNKINRIPDDDLYSATPLPWQKNDNLETSNKTLKEGASYAEDNIVRKKQKLLHKRDWVGMSAQEPLSHQFAPHEQDYNVGKRRRLTGSHQAQYHNTERRLFRSPFIHQNLFGLTNRNINTWSPKRGEISAQDPSVRIHIGGRVVRAGANSSSLHSGSHLTTAQVHQLDQSQSSYTVSSDTMLLDNELLPHTRKSCSSSQKNPSSYLSLKSRTDPYKDRQNHARSSSPASIYHPAPLSARKSRLILSPSSTSSGSNVPQIGMSQPVVPSSQILENEMWKSWVVPAGTQESESGYYHYEKDDLGESEGLSLDPEQSILQANGKNSLALNELNEANLRTFESPFHNPSSVTGFSPQEQCHRRKDMGVQNISENPLQETDAFTCDEISPNSCPNIDAELNPVTIEDAFTPEKDSLDQIWMNFVFGTRKNETHNVQKFSTCNKDEPSRFRPPEVNQLDKRSLRTNNAYEKLGSSSSLHQGIVTTDSSHNFDSSPARFVSSSSGSMNVQADT</sequence>
<dbReference type="AlphaFoldDB" id="A0A3E2HEQ6"/>
<dbReference type="Proteomes" id="UP000258309">
    <property type="component" value="Unassembled WGS sequence"/>
</dbReference>
<dbReference type="OrthoDB" id="5426563at2759"/>
<accession>A0A3E2HEQ6</accession>
<feature type="compositionally biased region" description="Low complexity" evidence="1">
    <location>
        <begin position="304"/>
        <end position="314"/>
    </location>
</feature>
<keyword evidence="3" id="KW-1185">Reference proteome</keyword>
<feature type="non-terminal residue" evidence="2">
    <location>
        <position position="616"/>
    </location>
</feature>
<evidence type="ECO:0000313" key="2">
    <source>
        <dbReference type="EMBL" id="RFU31847.1"/>
    </source>
</evidence>
<organism evidence="2 3">
    <name type="scientific">Scytalidium lignicola</name>
    <name type="common">Hyphomycete</name>
    <dbReference type="NCBI Taxonomy" id="5539"/>
    <lineage>
        <taxon>Eukaryota</taxon>
        <taxon>Fungi</taxon>
        <taxon>Dikarya</taxon>
        <taxon>Ascomycota</taxon>
        <taxon>Pezizomycotina</taxon>
        <taxon>Leotiomycetes</taxon>
        <taxon>Leotiomycetes incertae sedis</taxon>
        <taxon>Scytalidium</taxon>
    </lineage>
</organism>
<feature type="non-terminal residue" evidence="2">
    <location>
        <position position="1"/>
    </location>
</feature>
<dbReference type="EMBL" id="NCSJ02000066">
    <property type="protein sequence ID" value="RFU31847.1"/>
    <property type="molecule type" value="Genomic_DNA"/>
</dbReference>
<evidence type="ECO:0000256" key="1">
    <source>
        <dbReference type="SAM" id="MobiDB-lite"/>
    </source>
</evidence>
<feature type="region of interest" description="Disordered" evidence="1">
    <location>
        <begin position="578"/>
        <end position="616"/>
    </location>
</feature>